<gene>
    <name evidence="2" type="ORF">AArcS_0206</name>
</gene>
<evidence type="ECO:0000259" key="1">
    <source>
        <dbReference type="Pfam" id="PF12690"/>
    </source>
</evidence>
<dbReference type="RefSeq" id="WP_238478570.1">
    <property type="nucleotide sequence ID" value="NZ_CP064786.1"/>
</dbReference>
<dbReference type="Pfam" id="PF12690">
    <property type="entry name" value="BsuPI"/>
    <property type="match status" value="1"/>
</dbReference>
<dbReference type="KEGG" id="hara:AArcS_0206"/>
<dbReference type="AlphaFoldDB" id="A0A897MM34"/>
<evidence type="ECO:0000313" key="2">
    <source>
        <dbReference type="EMBL" id="QSG01442.1"/>
    </source>
</evidence>
<proteinExistence type="predicted"/>
<reference evidence="2" key="1">
    <citation type="submission" date="2020-11" db="EMBL/GenBank/DDBJ databases">
        <title>Carbohydrate-dependent, anaerobic sulfur respiration: A novel catabolism in halophilic archaea.</title>
        <authorList>
            <person name="Sorokin D.Y."/>
            <person name="Messina E."/>
            <person name="Smedile F."/>
            <person name="La Cono V."/>
            <person name="Hallsworth J.E."/>
            <person name="Yakimov M.M."/>
        </authorList>
    </citation>
    <scope>NUCLEOTIDE SEQUENCE</scope>
    <source>
        <strain evidence="2">AArc-S</strain>
    </source>
</reference>
<dbReference type="GeneID" id="70683594"/>
<keyword evidence="3" id="KW-1185">Reference proteome</keyword>
<name>A0A897MM34_9EURY</name>
<accession>A0A897MM34</accession>
<organism evidence="2 3">
    <name type="scientific">Natranaeroarchaeum sulfidigenes</name>
    <dbReference type="NCBI Taxonomy" id="2784880"/>
    <lineage>
        <taxon>Archaea</taxon>
        <taxon>Methanobacteriati</taxon>
        <taxon>Methanobacteriota</taxon>
        <taxon>Stenosarchaea group</taxon>
        <taxon>Halobacteria</taxon>
        <taxon>Halobacteriales</taxon>
        <taxon>Natronoarchaeaceae</taxon>
        <taxon>Natranaeroarchaeum</taxon>
    </lineage>
</organism>
<evidence type="ECO:0000313" key="3">
    <source>
        <dbReference type="Proteomes" id="UP000663586"/>
    </source>
</evidence>
<protein>
    <submittedName>
        <fullName evidence="2">Intracellular proteinase inhibitor related protein, contains CARDB domain</fullName>
    </submittedName>
</protein>
<dbReference type="InterPro" id="IPR038144">
    <property type="entry name" value="IPI"/>
</dbReference>
<dbReference type="Proteomes" id="UP000663586">
    <property type="component" value="Chromosome"/>
</dbReference>
<feature type="domain" description="Intracellular proteinase inhibitor BsuPI" evidence="1">
    <location>
        <begin position="12"/>
        <end position="99"/>
    </location>
</feature>
<dbReference type="InterPro" id="IPR020481">
    <property type="entry name" value="Intracell_prot_inh_BsuPI"/>
</dbReference>
<dbReference type="EMBL" id="CP064786">
    <property type="protein sequence ID" value="QSG01442.1"/>
    <property type="molecule type" value="Genomic_DNA"/>
</dbReference>
<dbReference type="Gene3D" id="2.60.40.2360">
    <property type="entry name" value="Intracellular proteinase inhibitor BsuPI"/>
    <property type="match status" value="1"/>
</dbReference>
<sequence length="110" mass="12129">MSLEPALSATIDRDVTFRLTVTNAGSTPVELTFRDGRRADIVVYGATTDEECWRWSDGKLFTQAIERVTLAPGDQFEREYVWSDPPSGEYVAVAALTADEDVTARVAVTI</sequence>